<dbReference type="InterPro" id="IPR051396">
    <property type="entry name" value="Bact_Antivir_Def_Nuclease"/>
</dbReference>
<feature type="domain" description="ATPase AAA-type core" evidence="2">
    <location>
        <begin position="204"/>
        <end position="340"/>
    </location>
</feature>
<dbReference type="Pfam" id="PF13304">
    <property type="entry name" value="AAA_21"/>
    <property type="match status" value="1"/>
</dbReference>
<dbReference type="Proteomes" id="UP001330812">
    <property type="component" value="Chromosome"/>
</dbReference>
<accession>A0ABZ1I831</accession>
<keyword evidence="5" id="KW-1185">Reference proteome</keyword>
<evidence type="ECO:0000259" key="3">
    <source>
        <dbReference type="Pfam" id="PF20469"/>
    </source>
</evidence>
<dbReference type="Gene3D" id="3.40.50.300">
    <property type="entry name" value="P-loop containing nucleotide triphosphate hydrolases"/>
    <property type="match status" value="1"/>
</dbReference>
<dbReference type="Pfam" id="PF13175">
    <property type="entry name" value="AAA_15"/>
    <property type="match status" value="1"/>
</dbReference>
<evidence type="ECO:0000313" key="5">
    <source>
        <dbReference type="Proteomes" id="UP001330812"/>
    </source>
</evidence>
<evidence type="ECO:0000259" key="1">
    <source>
        <dbReference type="Pfam" id="PF13175"/>
    </source>
</evidence>
<dbReference type="InterPro" id="IPR027417">
    <property type="entry name" value="P-loop_NTPase"/>
</dbReference>
<name>A0ABZ1I831_9PSEU</name>
<dbReference type="InterPro" id="IPR041685">
    <property type="entry name" value="AAA_GajA/Old/RecF-like"/>
</dbReference>
<dbReference type="EMBL" id="CP142149">
    <property type="protein sequence ID" value="WSE30522.1"/>
    <property type="molecule type" value="Genomic_DNA"/>
</dbReference>
<dbReference type="PANTHER" id="PTHR43581">
    <property type="entry name" value="ATP/GTP PHOSPHATASE"/>
    <property type="match status" value="1"/>
</dbReference>
<dbReference type="Pfam" id="PF20469">
    <property type="entry name" value="OLD-like_TOPRIM"/>
    <property type="match status" value="1"/>
</dbReference>
<organism evidence="4 5">
    <name type="scientific">Amycolatopsis rhabdoformis</name>
    <dbReference type="NCBI Taxonomy" id="1448059"/>
    <lineage>
        <taxon>Bacteria</taxon>
        <taxon>Bacillati</taxon>
        <taxon>Actinomycetota</taxon>
        <taxon>Actinomycetes</taxon>
        <taxon>Pseudonocardiales</taxon>
        <taxon>Pseudonocardiaceae</taxon>
        <taxon>Amycolatopsis</taxon>
    </lineage>
</organism>
<sequence length="573" mass="62781">MRIDRFRVKNFRNLAEVDLALQAGTVIVGENRAGKSNLVHALRLVLDGSLSYADRQLAREDFWDGLSDGSDGWDPFVQGHVIEASIEIVEFEDDRKLAAALANALVAEEPMRARLTYRFAPVDDGEEVQKSRYRGAVYGGTGDGRIISSELRSYLHLVFLHALRDVEADIRNWRRSPLRALLLAAASAASEEDLGDVREAMQDANDKLNGLEVVKGLSESIGQRLVEMVGANQAVSTELAAAPDDPMRLIRGMRLFVDGDAHRSLTSASLGTLNVLYLALQELGLDARMLEEADIAHVVMAIEEPEAHLHPHLQRLIFGRLLDSNRYANTVLVTTQSPHIASVADPRSLVVLRTCENRTVAAAASDAELARVEWDDIARYLDATRAELVFARRVLLVEGFAEQVLLPKLAESLEMNLDKLGISVCAIHGTHFGVYVHLCEALRIPWAVLTDGDIDEDGVRQGDKRAVELLGGLGVSGQPVEHGIFVGSRTFEHDLLAASAQNLAAAFDSLKELCKAPSVAKIEGWSGRDPGYDEFMGMINNAGGKGRYAQRLALRRVAPPAYIADALRYLESQ</sequence>
<reference evidence="4 5" key="1">
    <citation type="journal article" date="2015" name="Int. J. Syst. Evol. Microbiol.">
        <title>Amycolatopsis rhabdoformis sp. nov., an actinomycete isolated from a tropical forest soil.</title>
        <authorList>
            <person name="Souza W.R."/>
            <person name="Silva R.E."/>
            <person name="Goodfellow M."/>
            <person name="Busarakam K."/>
            <person name="Figueiro F.S."/>
            <person name="Ferreira D."/>
            <person name="Rodrigues-Filho E."/>
            <person name="Moraes L.A.B."/>
            <person name="Zucchi T.D."/>
        </authorList>
    </citation>
    <scope>NUCLEOTIDE SEQUENCE [LARGE SCALE GENOMIC DNA]</scope>
    <source>
        <strain evidence="4 5">NCIMB 14900</strain>
    </source>
</reference>
<feature type="domain" description="OLD protein-like TOPRIM" evidence="3">
    <location>
        <begin position="390"/>
        <end position="453"/>
    </location>
</feature>
<dbReference type="PANTHER" id="PTHR43581:SF4">
    <property type="entry name" value="ATP_GTP PHOSPHATASE"/>
    <property type="match status" value="1"/>
</dbReference>
<evidence type="ECO:0000313" key="4">
    <source>
        <dbReference type="EMBL" id="WSE30522.1"/>
    </source>
</evidence>
<proteinExistence type="predicted"/>
<dbReference type="SUPFAM" id="SSF52540">
    <property type="entry name" value="P-loop containing nucleoside triphosphate hydrolases"/>
    <property type="match status" value="1"/>
</dbReference>
<dbReference type="InterPro" id="IPR034139">
    <property type="entry name" value="TOPRIM_OLD"/>
</dbReference>
<feature type="domain" description="Endonuclease GajA/Old nuclease/RecF-like AAA" evidence="1">
    <location>
        <begin position="1"/>
        <end position="53"/>
    </location>
</feature>
<evidence type="ECO:0000259" key="2">
    <source>
        <dbReference type="Pfam" id="PF13304"/>
    </source>
</evidence>
<dbReference type="RefSeq" id="WP_326569467.1">
    <property type="nucleotide sequence ID" value="NZ_CP142149.1"/>
</dbReference>
<protein>
    <submittedName>
        <fullName evidence="4">AAA family ATPase</fullName>
    </submittedName>
</protein>
<gene>
    <name evidence="4" type="ORF">VSH64_48365</name>
</gene>
<dbReference type="InterPro" id="IPR003959">
    <property type="entry name" value="ATPase_AAA_core"/>
</dbReference>
<dbReference type="CDD" id="cd01026">
    <property type="entry name" value="TOPRIM_OLD"/>
    <property type="match status" value="1"/>
</dbReference>